<keyword evidence="2" id="KW-0732">Signal</keyword>
<evidence type="ECO:0000313" key="4">
    <source>
        <dbReference type="Proteomes" id="UP000321353"/>
    </source>
</evidence>
<accession>A0A5B9M817</accession>
<organism evidence="3 4">
    <name type="scientific">Stieleria maiorica</name>
    <dbReference type="NCBI Taxonomy" id="2795974"/>
    <lineage>
        <taxon>Bacteria</taxon>
        <taxon>Pseudomonadati</taxon>
        <taxon>Planctomycetota</taxon>
        <taxon>Planctomycetia</taxon>
        <taxon>Pirellulales</taxon>
        <taxon>Pirellulaceae</taxon>
        <taxon>Stieleria</taxon>
    </lineage>
</organism>
<evidence type="ECO:0008006" key="5">
    <source>
        <dbReference type="Google" id="ProtNLM"/>
    </source>
</evidence>
<reference evidence="3 4" key="1">
    <citation type="submission" date="2019-02" db="EMBL/GenBank/DDBJ databases">
        <title>Planctomycetal bacteria perform biofilm scaping via a novel small molecule.</title>
        <authorList>
            <person name="Jeske O."/>
            <person name="Boedeker C."/>
            <person name="Wiegand S."/>
            <person name="Breitling P."/>
            <person name="Kallscheuer N."/>
            <person name="Jogler M."/>
            <person name="Rohde M."/>
            <person name="Petersen J."/>
            <person name="Medema M.H."/>
            <person name="Surup F."/>
            <person name="Jogler C."/>
        </authorList>
    </citation>
    <scope>NUCLEOTIDE SEQUENCE [LARGE SCALE GENOMIC DNA]</scope>
    <source>
        <strain evidence="3 4">Mal15</strain>
    </source>
</reference>
<dbReference type="RefSeq" id="WP_147866607.1">
    <property type="nucleotide sequence ID" value="NZ_CP036264.1"/>
</dbReference>
<keyword evidence="4" id="KW-1185">Reference proteome</keyword>
<proteinExistence type="predicted"/>
<feature type="chain" id="PRO_5022965523" description="CARDB domain-containing protein" evidence="2">
    <location>
        <begin position="30"/>
        <end position="268"/>
    </location>
</feature>
<name>A0A5B9M817_9BACT</name>
<gene>
    <name evidence="3" type="ORF">Mal15_08890</name>
</gene>
<evidence type="ECO:0000256" key="1">
    <source>
        <dbReference type="SAM" id="MobiDB-lite"/>
    </source>
</evidence>
<dbReference type="KEGG" id="smam:Mal15_08890"/>
<feature type="compositionally biased region" description="Low complexity" evidence="1">
    <location>
        <begin position="217"/>
        <end position="244"/>
    </location>
</feature>
<sequence precursor="true">MKRPIPLCRWMFAAIAGTLLGNCLAVAHADDAELRRLLHGPDRCDHVIGLLLRHGVNNNANPAATVNAFHPYGPVAIPAAELGDLQLESIARHADTTGCGPSFDLVIKNCSTRDVCGAHVTLVGLLGRILPTSPNVTAKLDSVPAGQAIQVTLTLPIESLAMGNLNGQIIGLNRVLVVVDSYDQFMESDEANNLRSYELAALPLAAAVVTEVTESAAAVSPETTTPDPTTDASSQSAQPSSPSDIGGGFSSPDLRTAIDQFTDNAPSP</sequence>
<dbReference type="EMBL" id="CP036264">
    <property type="protein sequence ID" value="QEF96859.1"/>
    <property type="molecule type" value="Genomic_DNA"/>
</dbReference>
<evidence type="ECO:0000313" key="3">
    <source>
        <dbReference type="EMBL" id="QEF96859.1"/>
    </source>
</evidence>
<feature type="region of interest" description="Disordered" evidence="1">
    <location>
        <begin position="217"/>
        <end position="268"/>
    </location>
</feature>
<feature type="compositionally biased region" description="Polar residues" evidence="1">
    <location>
        <begin position="259"/>
        <end position="268"/>
    </location>
</feature>
<dbReference type="InterPro" id="IPR013783">
    <property type="entry name" value="Ig-like_fold"/>
</dbReference>
<protein>
    <recommendedName>
        <fullName evidence="5">CARDB domain-containing protein</fullName>
    </recommendedName>
</protein>
<dbReference type="AlphaFoldDB" id="A0A5B9M817"/>
<dbReference type="Gene3D" id="2.60.40.10">
    <property type="entry name" value="Immunoglobulins"/>
    <property type="match status" value="1"/>
</dbReference>
<feature type="signal peptide" evidence="2">
    <location>
        <begin position="1"/>
        <end position="29"/>
    </location>
</feature>
<dbReference type="Proteomes" id="UP000321353">
    <property type="component" value="Chromosome"/>
</dbReference>
<evidence type="ECO:0000256" key="2">
    <source>
        <dbReference type="SAM" id="SignalP"/>
    </source>
</evidence>